<evidence type="ECO:0000313" key="2">
    <source>
        <dbReference type="EMBL" id="KAI5446793.1"/>
    </source>
</evidence>
<dbReference type="AlphaFoldDB" id="A0A9D5GZH9"/>
<protein>
    <recommendedName>
        <fullName evidence="4">Stress up-regulated Nod 19 protein</fullName>
    </recommendedName>
</protein>
<dbReference type="PANTHER" id="PTHR33390:SF5">
    <property type="entry name" value="STRESS UP-REGULATED NOD 19-RELATED"/>
    <property type="match status" value="1"/>
</dbReference>
<dbReference type="InterPro" id="IPR011692">
    <property type="entry name" value="Stress_up-reg_Nod19"/>
</dbReference>
<feature type="signal peptide" evidence="1">
    <location>
        <begin position="1"/>
        <end position="28"/>
    </location>
</feature>
<keyword evidence="1" id="KW-0732">Signal</keyword>
<feature type="chain" id="PRO_5038735425" description="Stress up-regulated Nod 19 protein" evidence="1">
    <location>
        <begin position="29"/>
        <end position="325"/>
    </location>
</feature>
<evidence type="ECO:0008006" key="4">
    <source>
        <dbReference type="Google" id="ProtNLM"/>
    </source>
</evidence>
<evidence type="ECO:0000256" key="1">
    <source>
        <dbReference type="SAM" id="SignalP"/>
    </source>
</evidence>
<sequence>MKFVSQNWKLSWTILVLVFLSSTSFSSAGIRTNIQTKVFMSPKIELSPGSVSNKIYHDVDFPRGHISLKSLTAELVDESGKSVPLHQTYLHHWVAVRYHQPINATNNSQNGIVFVRNSGFCQDSVFGQYYGLGSETRGTKTYIPDPYGIEVGNPDEIPKGYEEKWLVNVHAIDTRGAEDRMGCTECKCDLYNVTANLSPDYKDGLQCCPDNGNCKLMKGFLGLKQKLYLKYTVMWINWEEFMVPVKIYIFDVTDTLKISDKSKGMSLKHDCKIEYEVEPCSTSHLNGSSCVDVKRTSFPMQTGGYVVYGVGHQNAGAVGLTLYGQ</sequence>
<proteinExistence type="predicted"/>
<feature type="non-terminal residue" evidence="2">
    <location>
        <position position="1"/>
    </location>
</feature>
<accession>A0A9D5GZH9</accession>
<keyword evidence="3" id="KW-1185">Reference proteome</keyword>
<dbReference type="Gramene" id="Psat01G0458300-T2">
    <property type="protein sequence ID" value="KAI5446793.1"/>
    <property type="gene ID" value="KIW84_014583"/>
</dbReference>
<gene>
    <name evidence="2" type="ORF">KIW84_014583</name>
</gene>
<evidence type="ECO:0000313" key="3">
    <source>
        <dbReference type="Proteomes" id="UP001058974"/>
    </source>
</evidence>
<dbReference type="Pfam" id="PF07712">
    <property type="entry name" value="SURNod19"/>
    <property type="match status" value="1"/>
</dbReference>
<name>A0A9D5GZH9_PEA</name>
<dbReference type="Proteomes" id="UP001058974">
    <property type="component" value="Chromosome 1"/>
</dbReference>
<organism evidence="2 3">
    <name type="scientific">Pisum sativum</name>
    <name type="common">Garden pea</name>
    <name type="synonym">Lathyrus oleraceus</name>
    <dbReference type="NCBI Taxonomy" id="3888"/>
    <lineage>
        <taxon>Eukaryota</taxon>
        <taxon>Viridiplantae</taxon>
        <taxon>Streptophyta</taxon>
        <taxon>Embryophyta</taxon>
        <taxon>Tracheophyta</taxon>
        <taxon>Spermatophyta</taxon>
        <taxon>Magnoliopsida</taxon>
        <taxon>eudicotyledons</taxon>
        <taxon>Gunneridae</taxon>
        <taxon>Pentapetalae</taxon>
        <taxon>rosids</taxon>
        <taxon>fabids</taxon>
        <taxon>Fabales</taxon>
        <taxon>Fabaceae</taxon>
        <taxon>Papilionoideae</taxon>
        <taxon>50 kb inversion clade</taxon>
        <taxon>NPAAA clade</taxon>
        <taxon>Hologalegina</taxon>
        <taxon>IRL clade</taxon>
        <taxon>Fabeae</taxon>
        <taxon>Lathyrus</taxon>
    </lineage>
</organism>
<dbReference type="EMBL" id="JAMSHJ010000001">
    <property type="protein sequence ID" value="KAI5446793.1"/>
    <property type="molecule type" value="Genomic_DNA"/>
</dbReference>
<reference evidence="2 3" key="1">
    <citation type="journal article" date="2022" name="Nat. Genet.">
        <title>Improved pea reference genome and pan-genome highlight genomic features and evolutionary characteristics.</title>
        <authorList>
            <person name="Yang T."/>
            <person name="Liu R."/>
            <person name="Luo Y."/>
            <person name="Hu S."/>
            <person name="Wang D."/>
            <person name="Wang C."/>
            <person name="Pandey M.K."/>
            <person name="Ge S."/>
            <person name="Xu Q."/>
            <person name="Li N."/>
            <person name="Li G."/>
            <person name="Huang Y."/>
            <person name="Saxena R.K."/>
            <person name="Ji Y."/>
            <person name="Li M."/>
            <person name="Yan X."/>
            <person name="He Y."/>
            <person name="Liu Y."/>
            <person name="Wang X."/>
            <person name="Xiang C."/>
            <person name="Varshney R.K."/>
            <person name="Ding H."/>
            <person name="Gao S."/>
            <person name="Zong X."/>
        </authorList>
    </citation>
    <scope>NUCLEOTIDE SEQUENCE [LARGE SCALE GENOMIC DNA]</scope>
    <source>
        <strain evidence="2 3">cv. Zhongwan 6</strain>
    </source>
</reference>
<comment type="caution">
    <text evidence="2">The sequence shown here is derived from an EMBL/GenBank/DDBJ whole genome shotgun (WGS) entry which is preliminary data.</text>
</comment>
<dbReference type="PANTHER" id="PTHR33390">
    <property type="entry name" value="STRESS UP-REGULATED NOD 19 PROTEIN"/>
    <property type="match status" value="1"/>
</dbReference>